<evidence type="ECO:0000313" key="2">
    <source>
        <dbReference type="EMBL" id="PWD86212.1"/>
    </source>
</evidence>
<dbReference type="AlphaFoldDB" id="A0A2U2AQY8"/>
<name>A0A2U2AQY8_9GAMM</name>
<gene>
    <name evidence="2" type="ORF">DC077_05585</name>
    <name evidence="3" type="ORF">DC078_08725</name>
</gene>
<dbReference type="Proteomes" id="UP000245059">
    <property type="component" value="Unassembled WGS sequence"/>
</dbReference>
<proteinExistence type="predicted"/>
<organism evidence="2 4">
    <name type="scientific">Ignatzschineria cameli</name>
    <dbReference type="NCBI Taxonomy" id="2182793"/>
    <lineage>
        <taxon>Bacteria</taxon>
        <taxon>Pseudomonadati</taxon>
        <taxon>Pseudomonadota</taxon>
        <taxon>Gammaproteobacteria</taxon>
        <taxon>Cardiobacteriales</taxon>
        <taxon>Ignatzschineriaceae</taxon>
        <taxon>Ignatzschineria</taxon>
    </lineage>
</organism>
<protein>
    <recommendedName>
        <fullName evidence="6">Phage scaffold protein</fullName>
    </recommendedName>
</protein>
<comment type="caution">
    <text evidence="2">The sequence shown here is derived from an EMBL/GenBank/DDBJ whole genome shotgun (WGS) entry which is preliminary data.</text>
</comment>
<evidence type="ECO:0008006" key="6">
    <source>
        <dbReference type="Google" id="ProtNLM"/>
    </source>
</evidence>
<dbReference type="OrthoDB" id="2043985at2"/>
<sequence>MNKFREKWALTKGANKQPDHPDHNMVALTLTIDKNIDSDGNGEIQIFPDGRFYAKDGRRPEGWQLTAEFANKLIEAANAQKDDYMVDYEHQTIYAASNGKPNPAAGWFKGLEYREGEGLFAKVKWTATAAQQIKNDEYRYISPFFESDEEGNILSLFNVGLTNTPAIDGMAKVVALSELVPSTRSRSSFLEQLKALIDNAEGLSADQLVGAVKEMVTQVDWLTQKAPEAPKADPAPKEPEPTPDPVEEPETNTEASAEAPDPEKYVPIEAFNEIRDQLAELQKAQNTQALNSVVEEALQAGKLLPSQKNWALNLGTKNIDSLKEYLANAQPIVPIGKTQSGGAPTTDALTPEQQRLEQLTGLSFTNAKSSQGE</sequence>
<dbReference type="RefSeq" id="WP_109202158.1">
    <property type="nucleotide sequence ID" value="NZ_QEWS01000011.1"/>
</dbReference>
<dbReference type="EMBL" id="QEWW01000003">
    <property type="protein sequence ID" value="PWD86212.1"/>
    <property type="molecule type" value="Genomic_DNA"/>
</dbReference>
<feature type="compositionally biased region" description="Basic and acidic residues" evidence="1">
    <location>
        <begin position="228"/>
        <end position="240"/>
    </location>
</feature>
<accession>A0A2U2AQY8</accession>
<feature type="region of interest" description="Disordered" evidence="1">
    <location>
        <begin position="1"/>
        <end position="22"/>
    </location>
</feature>
<dbReference type="Pfam" id="PF10123">
    <property type="entry name" value="Mu-like_Pro"/>
    <property type="match status" value="1"/>
</dbReference>
<dbReference type="Proteomes" id="UP000245217">
    <property type="component" value="Unassembled WGS sequence"/>
</dbReference>
<dbReference type="PIRSF" id="PIRSF016624">
    <property type="entry name" value="Mu_prophg_I"/>
    <property type="match status" value="1"/>
</dbReference>
<dbReference type="InterPro" id="IPR012106">
    <property type="entry name" value="Phage_Mu_Gp1"/>
</dbReference>
<evidence type="ECO:0000313" key="3">
    <source>
        <dbReference type="EMBL" id="PWD90162.1"/>
    </source>
</evidence>
<keyword evidence="5" id="KW-1185">Reference proteome</keyword>
<evidence type="ECO:0000313" key="4">
    <source>
        <dbReference type="Proteomes" id="UP000245059"/>
    </source>
</evidence>
<evidence type="ECO:0000313" key="5">
    <source>
        <dbReference type="Proteomes" id="UP000245217"/>
    </source>
</evidence>
<feature type="region of interest" description="Disordered" evidence="1">
    <location>
        <begin position="226"/>
        <end position="264"/>
    </location>
</feature>
<dbReference type="EMBL" id="QEWV01000010">
    <property type="protein sequence ID" value="PWD90162.1"/>
    <property type="molecule type" value="Genomic_DNA"/>
</dbReference>
<reference evidence="2" key="1">
    <citation type="journal article" date="2018" name="Genome Announc.">
        <title>Ignatzschineria cameli sp. nov., isolated from necrotic foot tissue of dromedaries (Camelus dromedarius) and associated maggots (Wohlfahrtia species) in Dubai.</title>
        <authorList>
            <person name="Tsang C.C."/>
            <person name="Tang J.Y."/>
            <person name="Fong J.Y."/>
            <person name="Kinne J."/>
            <person name="Lee H.H."/>
            <person name="Joseph M."/>
            <person name="Jose S."/>
            <person name="Schuster R.K."/>
            <person name="Tang Y."/>
            <person name="Sivakumar S."/>
            <person name="Chen J.H."/>
            <person name="Teng J.L."/>
            <person name="Lau S.K."/>
            <person name="Wernery U."/>
            <person name="Woo P.C."/>
        </authorList>
    </citation>
    <scope>NUCLEOTIDE SEQUENCE</scope>
    <source>
        <strain evidence="2">UAE-HKU57</strain>
        <strain evidence="3">UAE-HKU58</strain>
    </source>
</reference>
<evidence type="ECO:0000256" key="1">
    <source>
        <dbReference type="SAM" id="MobiDB-lite"/>
    </source>
</evidence>
<reference evidence="4 5" key="2">
    <citation type="submission" date="2018-05" db="EMBL/GenBank/DDBJ databases">
        <title>Ignatzschineria dubaiensis sp. nov., isolated from necrotic foot tissues of dromedaries (Camelus dromedarius) and associated maggots in Dubai, United Arab Emirates.</title>
        <authorList>
            <person name="Tsang C.C."/>
            <person name="Tang J.Y.M."/>
            <person name="Fong J.Y.H."/>
            <person name="Kinne J."/>
            <person name="Lee H.H."/>
            <person name="Joseph M."/>
            <person name="Jose S."/>
            <person name="Schuster R.K."/>
            <person name="Tang Y."/>
            <person name="Sivakumar S."/>
            <person name="Chen J.H.K."/>
            <person name="Teng J.L.L."/>
            <person name="Lau S.K.P."/>
            <person name="Wernery U."/>
            <person name="Woo P.C.Y."/>
        </authorList>
    </citation>
    <scope>NUCLEOTIDE SEQUENCE [LARGE SCALE GENOMIC DNA]</scope>
    <source>
        <strain evidence="4">UAE-HKU57</strain>
        <strain evidence="5">UAE-HKU58</strain>
    </source>
</reference>